<dbReference type="Gene3D" id="1.25.40.10">
    <property type="entry name" value="Tetratricopeptide repeat domain"/>
    <property type="match status" value="1"/>
</dbReference>
<evidence type="ECO:0000259" key="2">
    <source>
        <dbReference type="Pfam" id="PF17109"/>
    </source>
</evidence>
<dbReference type="InterPro" id="IPR011990">
    <property type="entry name" value="TPR-like_helical_dom_sf"/>
</dbReference>
<evidence type="ECO:0000313" key="4">
    <source>
        <dbReference type="EMBL" id="OKP13383.1"/>
    </source>
</evidence>
<dbReference type="SUPFAM" id="SSF52540">
    <property type="entry name" value="P-loop containing nucleoside triphosphate hydrolases"/>
    <property type="match status" value="1"/>
</dbReference>
<evidence type="ECO:0000256" key="1">
    <source>
        <dbReference type="ARBA" id="ARBA00022737"/>
    </source>
</evidence>
<dbReference type="InterPro" id="IPR031350">
    <property type="entry name" value="Goodbye_dom"/>
</dbReference>
<comment type="caution">
    <text evidence="4">The sequence shown here is derived from an EMBL/GenBank/DDBJ whole genome shotgun (WGS) entry which is preliminary data.</text>
</comment>
<dbReference type="OrthoDB" id="2913095at2759"/>
<sequence length="1544" mass="173191">MGEKENPTSVTEAWEIARREFERLTGKQLQPTSAAALQGIRDQIEAGRSSKDPDVQKAKQAGLRIIKCIQLLGGVASQAASLVFPPSGVCFSALSFLLDIPPKLHGFHAAVDGIFLEVEPTLVQFEMYRDIESKDAVHPDMVLAINKVMVSFVTLCAKCINFRDGGFWMRLKANLKKAMFDEAAIQDELQHFKSLIQTQKIIEGTWTIQQVIETKRSLLLVKDDTEKIIKTTDDIKDKVGTLSAEQQKRRTEQTTKNHLEKIRNTLGISENEVTSAINVCDSLWKSTVKGSGEWLNQVDVYVNWVKRDPPETSPVLLLTGDGGCGKSVLASVVYKNLDKRSSSLAPETERTLVQNEGRTLVAYYAFSPTGKIDDDKTPAETALKCLCVQLALQDAAYAKWLAESFKDSADGAKDGSDVPKDLTKDAKYFRDADCQQLWTDLRLGAPTQTATHFLLLDGMDNLPANKLQELGRVFQGIHEAQGSNPRKKTRSGARVLVCGSIQKLENLGEAPAEPLAFPGIDVGSCNGDDIDKYIERELQNSDLFQAANAQNRRLKEEVQAGLKTRAEGSFTQVRSDIGMVKGIVESEMTEDDLKKALSATKKNAKATVTDDIASLEALPNNQNLVEEVNELLLWAYLGPYYYSVEELEGILFLRFEATSLKSLREKLQGTYSKLFVIDSDGDVLLQEHVWDTVTLEDRAQKRASNERTISINITITNADTESIQRFFWDLGRFGAIDQFKFAPTGITADSSGFSPTQKKRIGINDIDSHMTMLKTVFSLLFNAPNETTELVGPKLLAGLTSHLDKLRTATEADELSADERRFIARNLLDVFHNPEHLEKHWKSTELLGWTENQSEMDYIWGWLKDPVAISKLESSKAEWLAAATDDWNPTRKLLTPFMKMLARRWLQDREWQPLRPCATILNALIMTSDDNRGISDAVNVENDAYMSIKRDELDQIRPFLIEKASNWSKIALEIEETDFVWHVRLGETYNGCQQPEKAREEYGKAAKILQDDEASGKEIDKKELRDIFLQMGRLSAGEEELEYYEKARELDPEHIETRYRILKNRISNCTVEGQAAVVREALTTEDGLHPGLLEPILELVIDDYKAEVNSDLAIFTTFNAVISGASLIPECWPELLQCMDKAIESAESESRPEDLAILHLHKGIAASLCGEDHTSTKSEVEHWQKCWTVARENNSVKAANSATALLIGENSDARSLSSCLLILVGDILSKYHFDQTRLLSDGDEQSIQNQIKELERIATDQLPDGMSGWTRAKCYLASQYVLRNQVTQAQALFRWDMAVALTILTDDDSGNDWVGYSKLAHLLTHVGDYENAGVAYKLIPSAFLNQEILAELLNIGDEAAATAATKVITDFYASNCSEDETPLIQVITLQSEVARLAEKATEEESPHWKELARILKGFNDVLMLEWFIQCDGCEVHCGFDETFWACGFCFCTHFCESCHQRITSKENISQGRPKLLVCSESHDWFRLPVWDAKRFAWACRGRVPAIETDGQLVISAEGEAIPVRKWLGYLCGKWELNKEDWKLE</sequence>
<proteinExistence type="predicted"/>
<dbReference type="EMBL" id="MNBE01000130">
    <property type="protein sequence ID" value="OKP13383.1"/>
    <property type="molecule type" value="Genomic_DNA"/>
</dbReference>
<evidence type="ECO:0000259" key="3">
    <source>
        <dbReference type="Pfam" id="PF24883"/>
    </source>
</evidence>
<dbReference type="PANTHER" id="PTHR10039">
    <property type="entry name" value="AMELOGENIN"/>
    <property type="match status" value="1"/>
</dbReference>
<feature type="domain" description="Fungal STAND N-terminal Goodbye" evidence="2">
    <location>
        <begin position="14"/>
        <end position="128"/>
    </location>
</feature>
<dbReference type="SUPFAM" id="SSF48452">
    <property type="entry name" value="TPR-like"/>
    <property type="match status" value="1"/>
</dbReference>
<dbReference type="Pfam" id="PF24883">
    <property type="entry name" value="NPHP3_N"/>
    <property type="match status" value="1"/>
</dbReference>
<dbReference type="InterPro" id="IPR027417">
    <property type="entry name" value="P-loop_NTPase"/>
</dbReference>
<dbReference type="STRING" id="1316194.A0A1Q5ULR3"/>
<protein>
    <submittedName>
        <fullName evidence="4">Uncharacterized protein</fullName>
    </submittedName>
</protein>
<keyword evidence="1" id="KW-0677">Repeat</keyword>
<dbReference type="PANTHER" id="PTHR10039:SF17">
    <property type="entry name" value="FUNGAL STAND N-TERMINAL GOODBYE DOMAIN-CONTAINING PROTEIN-RELATED"/>
    <property type="match status" value="1"/>
</dbReference>
<name>A0A1Q5ULR3_9EURO</name>
<keyword evidence="5" id="KW-1185">Reference proteome</keyword>
<dbReference type="Proteomes" id="UP000186955">
    <property type="component" value="Unassembled WGS sequence"/>
</dbReference>
<evidence type="ECO:0000313" key="5">
    <source>
        <dbReference type="Proteomes" id="UP000186955"/>
    </source>
</evidence>
<feature type="domain" description="Nephrocystin 3-like N-terminal" evidence="3">
    <location>
        <begin position="290"/>
        <end position="478"/>
    </location>
</feature>
<dbReference type="InterPro" id="IPR056884">
    <property type="entry name" value="NPHP3-like_N"/>
</dbReference>
<organism evidence="4 5">
    <name type="scientific">Penicillium subrubescens</name>
    <dbReference type="NCBI Taxonomy" id="1316194"/>
    <lineage>
        <taxon>Eukaryota</taxon>
        <taxon>Fungi</taxon>
        <taxon>Dikarya</taxon>
        <taxon>Ascomycota</taxon>
        <taxon>Pezizomycotina</taxon>
        <taxon>Eurotiomycetes</taxon>
        <taxon>Eurotiomycetidae</taxon>
        <taxon>Eurotiales</taxon>
        <taxon>Aspergillaceae</taxon>
        <taxon>Penicillium</taxon>
    </lineage>
</organism>
<gene>
    <name evidence="4" type="ORF">PENSUB_985</name>
</gene>
<reference evidence="4 5" key="1">
    <citation type="submission" date="2016-10" db="EMBL/GenBank/DDBJ databases">
        <title>Genome sequence of the ascomycete fungus Penicillium subrubescens.</title>
        <authorList>
            <person name="De Vries R.P."/>
            <person name="Peng M."/>
            <person name="Dilokpimol A."/>
            <person name="Hilden K."/>
            <person name="Makela M.R."/>
            <person name="Grigoriev I."/>
            <person name="Riley R."/>
            <person name="Granchi Z."/>
        </authorList>
    </citation>
    <scope>NUCLEOTIDE SEQUENCE [LARGE SCALE GENOMIC DNA]</scope>
    <source>
        <strain evidence="4 5">CBS 132785</strain>
    </source>
</reference>
<accession>A0A1Q5ULR3</accession>
<dbReference type="Pfam" id="PF17109">
    <property type="entry name" value="Goodbye"/>
    <property type="match status" value="1"/>
</dbReference>